<evidence type="ECO:0000313" key="4">
    <source>
        <dbReference type="Proteomes" id="UP000546252"/>
    </source>
</evidence>
<dbReference type="EMBL" id="JACJIH010000001">
    <property type="protein sequence ID" value="MBA8921867.1"/>
    <property type="molecule type" value="Genomic_DNA"/>
</dbReference>
<dbReference type="Pfam" id="PF00571">
    <property type="entry name" value="CBS"/>
    <property type="match status" value="1"/>
</dbReference>
<reference evidence="3 4" key="1">
    <citation type="submission" date="2020-08" db="EMBL/GenBank/DDBJ databases">
        <title>Sequencing the genomes of 1000 actinobacteria strains.</title>
        <authorList>
            <person name="Klenk H.-P."/>
        </authorList>
    </citation>
    <scope>NUCLEOTIDE SEQUENCE [LARGE SCALE GENOMIC DNA]</scope>
    <source>
        <strain evidence="3 4">DSM 19081</strain>
    </source>
</reference>
<evidence type="ECO:0000259" key="2">
    <source>
        <dbReference type="Pfam" id="PF00571"/>
    </source>
</evidence>
<feature type="domain" description="CBS" evidence="2">
    <location>
        <begin position="28"/>
        <end position="82"/>
    </location>
</feature>
<feature type="region of interest" description="Disordered" evidence="1">
    <location>
        <begin position="1"/>
        <end position="22"/>
    </location>
</feature>
<dbReference type="Proteomes" id="UP000546252">
    <property type="component" value="Unassembled WGS sequence"/>
</dbReference>
<dbReference type="AlphaFoldDB" id="A0A839FYQ4"/>
<dbReference type="InterPro" id="IPR046342">
    <property type="entry name" value="CBS_dom_sf"/>
</dbReference>
<dbReference type="SUPFAM" id="SSF54631">
    <property type="entry name" value="CBS-domain pair"/>
    <property type="match status" value="1"/>
</dbReference>
<sequence>MEHISPSAARRPGPHAAVSPRDAGITRVADLMSPVESVESVVSVTAPLRDAAELVHGLDAAAVVLGLSHQPLGLITAASLNEAAQKHPQDWQKKRCAALLGGAPHPVSPEDSIEDVLSRYRRAGAHPLLVLDAGEAVGVLYPDPVFTWCLTQPSSVFDALGLGPDPR</sequence>
<name>A0A839FYQ4_9MICC</name>
<evidence type="ECO:0000256" key="1">
    <source>
        <dbReference type="SAM" id="MobiDB-lite"/>
    </source>
</evidence>
<gene>
    <name evidence="3" type="ORF">HNR24_001800</name>
</gene>
<organism evidence="3 4">
    <name type="scientific">Nesterenkonia jeotgali</name>
    <dbReference type="NCBI Taxonomy" id="317018"/>
    <lineage>
        <taxon>Bacteria</taxon>
        <taxon>Bacillati</taxon>
        <taxon>Actinomycetota</taxon>
        <taxon>Actinomycetes</taxon>
        <taxon>Micrococcales</taxon>
        <taxon>Micrococcaceae</taxon>
        <taxon>Nesterenkonia</taxon>
    </lineage>
</organism>
<comment type="caution">
    <text evidence="3">The sequence shown here is derived from an EMBL/GenBank/DDBJ whole genome shotgun (WGS) entry which is preliminary data.</text>
</comment>
<protein>
    <submittedName>
        <fullName evidence="3">CBS domain containing-hemolysin-like protein</fullName>
    </submittedName>
</protein>
<proteinExistence type="predicted"/>
<dbReference type="InterPro" id="IPR000644">
    <property type="entry name" value="CBS_dom"/>
</dbReference>
<dbReference type="RefSeq" id="WP_182495616.1">
    <property type="nucleotide sequence ID" value="NZ_BAAAKT010000004.1"/>
</dbReference>
<accession>A0A839FYQ4</accession>
<evidence type="ECO:0000313" key="3">
    <source>
        <dbReference type="EMBL" id="MBA8921867.1"/>
    </source>
</evidence>
<dbReference type="Gene3D" id="3.10.580.10">
    <property type="entry name" value="CBS-domain"/>
    <property type="match status" value="1"/>
</dbReference>